<keyword evidence="7 10" id="KW-0573">Peptidoglycan synthesis</keyword>
<dbReference type="GO" id="GO:0009252">
    <property type="term" value="P:peptidoglycan biosynthetic process"/>
    <property type="evidence" value="ECO:0007669"/>
    <property type="project" value="UniProtKB-UniRule"/>
</dbReference>
<name>A0A0P9XHM4_PSESX</name>
<evidence type="ECO:0000256" key="4">
    <source>
        <dbReference type="ARBA" id="ARBA00022741"/>
    </source>
</evidence>
<keyword evidence="3 10" id="KW-0132">Cell division</keyword>
<protein>
    <recommendedName>
        <fullName evidence="10 11">UDP-N-acetylmuramoyl-tripeptide--D-alanyl-D-alanine ligase</fullName>
        <ecNumber evidence="10 11">6.3.2.10</ecNumber>
    </recommendedName>
    <alternativeName>
        <fullName evidence="10">D-alanyl-D-alanine-adding enzyme</fullName>
    </alternativeName>
</protein>
<dbReference type="Gene3D" id="3.90.190.20">
    <property type="entry name" value="Mur ligase, C-terminal domain"/>
    <property type="match status" value="1"/>
</dbReference>
<comment type="subcellular location">
    <subcellularLocation>
        <location evidence="10 11">Cytoplasm</location>
    </subcellularLocation>
</comment>
<keyword evidence="4 10" id="KW-0547">Nucleotide-binding</keyword>
<comment type="caution">
    <text evidence="15">The sequence shown here is derived from an EMBL/GenBank/DDBJ whole genome shotgun (WGS) entry which is preliminary data.</text>
</comment>
<keyword evidence="5 10" id="KW-0067">ATP-binding</keyword>
<comment type="function">
    <text evidence="10 11">Involved in cell wall formation. Catalyzes the final step in the synthesis of UDP-N-acetylmuramoyl-pentapeptide, the precursor of murein.</text>
</comment>
<dbReference type="Pfam" id="PF01225">
    <property type="entry name" value="Mur_ligase"/>
    <property type="match status" value="1"/>
</dbReference>
<comment type="similarity">
    <text evidence="10">Belongs to the MurCDEF family. MurF subfamily.</text>
</comment>
<reference evidence="15" key="1">
    <citation type="submission" date="2021-02" db="EMBL/GenBank/DDBJ databases">
        <title>Genome analysis of blister spot of apple pathogen from New York area.</title>
        <authorList>
            <person name="Kandel P."/>
            <person name="Hockett K.L."/>
            <person name="Santander R."/>
            <person name="Acimovic S."/>
        </authorList>
    </citation>
    <scope>NUCLEOTIDE SEQUENCE</scope>
    <source>
        <strain evidence="15">PSP1</strain>
    </source>
</reference>
<dbReference type="GO" id="GO:0008360">
    <property type="term" value="P:regulation of cell shape"/>
    <property type="evidence" value="ECO:0007669"/>
    <property type="project" value="UniProtKB-KW"/>
</dbReference>
<feature type="domain" description="Mur ligase C-terminal" evidence="13">
    <location>
        <begin position="327"/>
        <end position="437"/>
    </location>
</feature>
<dbReference type="HAMAP" id="MF_02019">
    <property type="entry name" value="MurF"/>
    <property type="match status" value="1"/>
</dbReference>
<evidence type="ECO:0000256" key="1">
    <source>
        <dbReference type="ARBA" id="ARBA00022490"/>
    </source>
</evidence>
<sequence>MLKPMTFSELVVPLDARLVGGDCSFSGVSTDSRGIEPGQLFVALTGPRFDGHEYLDQVAAKGAVGALVEREVQGAALPQLVVLDTRKALAQLGAMNRNAFVDRPVAAVTGSSGKTTVKEMLASILRTRGPVLATRGNLNNELGVPLTLLELAPEYTSAVIELGASRVGEIAYTVSLAKPHVAMITNAGTAHVGEFGGPDRIVEAKGEILEGLGAGGTAVLNLEDKAFPIWRKRAGDRNVLTFALTDSAADVYASELSRDARGCPAFTLNSPLGNARVQLNLLGTHNVSNALAAAAAGCAMGVPLEGIVTGLNNVQPVKGRAVAQIASNGMRVIDDTYNANPASINAAVDILTCFTGRTVLVLGDIGELGEWAEQGHREVGAYAAGKVSALYAVGPLMTHAVSAFGEHAYHFASQAELIAALGAEQNPDTTLLIKGSRSAAMEHVVAALCGSSLEKH</sequence>
<dbReference type="EMBL" id="JAFFRZ010000001">
    <property type="protein sequence ID" value="MDH4621575.1"/>
    <property type="molecule type" value="Genomic_DNA"/>
</dbReference>
<dbReference type="GO" id="GO:0071555">
    <property type="term" value="P:cell wall organization"/>
    <property type="evidence" value="ECO:0007669"/>
    <property type="project" value="UniProtKB-KW"/>
</dbReference>
<evidence type="ECO:0000313" key="15">
    <source>
        <dbReference type="EMBL" id="MDH4621575.1"/>
    </source>
</evidence>
<evidence type="ECO:0000259" key="12">
    <source>
        <dbReference type="Pfam" id="PF01225"/>
    </source>
</evidence>
<dbReference type="InterPro" id="IPR013221">
    <property type="entry name" value="Mur_ligase_cen"/>
</dbReference>
<evidence type="ECO:0000256" key="9">
    <source>
        <dbReference type="ARBA" id="ARBA00023316"/>
    </source>
</evidence>
<dbReference type="InterPro" id="IPR036615">
    <property type="entry name" value="Mur_ligase_C_dom_sf"/>
</dbReference>
<accession>A0A0P9XHM4</accession>
<dbReference type="Proteomes" id="UP001162155">
    <property type="component" value="Unassembled WGS sequence"/>
</dbReference>
<dbReference type="InterPro" id="IPR000713">
    <property type="entry name" value="Mur_ligase_N"/>
</dbReference>
<dbReference type="InterPro" id="IPR005863">
    <property type="entry name" value="UDP-N-AcMur_synth"/>
</dbReference>
<dbReference type="AlphaFoldDB" id="A0A0P9XHM4"/>
<dbReference type="GO" id="GO:0005524">
    <property type="term" value="F:ATP binding"/>
    <property type="evidence" value="ECO:0007669"/>
    <property type="project" value="UniProtKB-UniRule"/>
</dbReference>
<feature type="domain" description="Mur ligase N-terminal catalytic" evidence="12">
    <location>
        <begin position="25"/>
        <end position="94"/>
    </location>
</feature>
<keyword evidence="1 10" id="KW-0963">Cytoplasm</keyword>
<comment type="pathway">
    <text evidence="10 11">Cell wall biogenesis; peptidoglycan biosynthesis.</text>
</comment>
<comment type="catalytic activity">
    <reaction evidence="10 11">
        <text>D-alanyl-D-alanine + UDP-N-acetyl-alpha-D-muramoyl-L-alanyl-gamma-D-glutamyl-meso-2,6-diaminopimelate + ATP = UDP-N-acetyl-alpha-D-muramoyl-L-alanyl-gamma-D-glutamyl-meso-2,6-diaminopimeloyl-D-alanyl-D-alanine + ADP + phosphate + H(+)</text>
        <dbReference type="Rhea" id="RHEA:28374"/>
        <dbReference type="ChEBI" id="CHEBI:15378"/>
        <dbReference type="ChEBI" id="CHEBI:30616"/>
        <dbReference type="ChEBI" id="CHEBI:43474"/>
        <dbReference type="ChEBI" id="CHEBI:57822"/>
        <dbReference type="ChEBI" id="CHEBI:61386"/>
        <dbReference type="ChEBI" id="CHEBI:83905"/>
        <dbReference type="ChEBI" id="CHEBI:456216"/>
        <dbReference type="EC" id="6.3.2.10"/>
    </reaction>
</comment>
<evidence type="ECO:0000256" key="7">
    <source>
        <dbReference type="ARBA" id="ARBA00022984"/>
    </source>
</evidence>
<proteinExistence type="inferred from homology"/>
<dbReference type="PANTHER" id="PTHR43024:SF1">
    <property type="entry name" value="UDP-N-ACETYLMURAMOYL-TRIPEPTIDE--D-ALANYL-D-ALANINE LIGASE"/>
    <property type="match status" value="1"/>
</dbReference>
<dbReference type="Pfam" id="PF02875">
    <property type="entry name" value="Mur_ligase_C"/>
    <property type="match status" value="1"/>
</dbReference>
<evidence type="ECO:0000256" key="6">
    <source>
        <dbReference type="ARBA" id="ARBA00022960"/>
    </source>
</evidence>
<organism evidence="15 16">
    <name type="scientific">Pseudomonas syringae pv. papulans</name>
    <dbReference type="NCBI Taxonomy" id="83963"/>
    <lineage>
        <taxon>Bacteria</taxon>
        <taxon>Pseudomonadati</taxon>
        <taxon>Pseudomonadota</taxon>
        <taxon>Gammaproteobacteria</taxon>
        <taxon>Pseudomonadales</taxon>
        <taxon>Pseudomonadaceae</taxon>
        <taxon>Pseudomonas</taxon>
        <taxon>Pseudomonas syringae</taxon>
    </lineage>
</organism>
<evidence type="ECO:0000256" key="11">
    <source>
        <dbReference type="RuleBase" id="RU004136"/>
    </source>
</evidence>
<feature type="binding site" evidence="10">
    <location>
        <begin position="110"/>
        <end position="116"/>
    </location>
    <ligand>
        <name>ATP</name>
        <dbReference type="ChEBI" id="CHEBI:30616"/>
    </ligand>
</feature>
<dbReference type="InterPro" id="IPR036565">
    <property type="entry name" value="Mur-like_cat_sf"/>
</dbReference>
<dbReference type="NCBIfam" id="TIGR01143">
    <property type="entry name" value="murF"/>
    <property type="match status" value="1"/>
</dbReference>
<dbReference type="InterPro" id="IPR004101">
    <property type="entry name" value="Mur_ligase_C"/>
</dbReference>
<keyword evidence="9 10" id="KW-0961">Cell wall biogenesis/degradation</keyword>
<dbReference type="Gene3D" id="3.40.1190.10">
    <property type="entry name" value="Mur-like, catalytic domain"/>
    <property type="match status" value="1"/>
</dbReference>
<evidence type="ECO:0000256" key="10">
    <source>
        <dbReference type="HAMAP-Rule" id="MF_02019"/>
    </source>
</evidence>
<dbReference type="InterPro" id="IPR051046">
    <property type="entry name" value="MurCDEF_CellWall_CoF430Synth"/>
</dbReference>
<dbReference type="Gene3D" id="3.40.1390.10">
    <property type="entry name" value="MurE/MurF, N-terminal domain"/>
    <property type="match status" value="1"/>
</dbReference>
<evidence type="ECO:0000256" key="3">
    <source>
        <dbReference type="ARBA" id="ARBA00022618"/>
    </source>
</evidence>
<evidence type="ECO:0000259" key="13">
    <source>
        <dbReference type="Pfam" id="PF02875"/>
    </source>
</evidence>
<keyword evidence="8 10" id="KW-0131">Cell cycle</keyword>
<dbReference type="SUPFAM" id="SSF63418">
    <property type="entry name" value="MurE/MurF N-terminal domain"/>
    <property type="match status" value="1"/>
</dbReference>
<evidence type="ECO:0000259" key="14">
    <source>
        <dbReference type="Pfam" id="PF08245"/>
    </source>
</evidence>
<dbReference type="Pfam" id="PF08245">
    <property type="entry name" value="Mur_ligase_M"/>
    <property type="match status" value="1"/>
</dbReference>
<keyword evidence="6 10" id="KW-0133">Cell shape</keyword>
<dbReference type="GO" id="GO:0005737">
    <property type="term" value="C:cytoplasm"/>
    <property type="evidence" value="ECO:0007669"/>
    <property type="project" value="UniProtKB-SubCell"/>
</dbReference>
<dbReference type="InterPro" id="IPR035911">
    <property type="entry name" value="MurE/MurF_N"/>
</dbReference>
<evidence type="ECO:0000256" key="8">
    <source>
        <dbReference type="ARBA" id="ARBA00023306"/>
    </source>
</evidence>
<dbReference type="EC" id="6.3.2.10" evidence="10 11"/>
<dbReference type="GO" id="GO:0047480">
    <property type="term" value="F:UDP-N-acetylmuramoyl-tripeptide-D-alanyl-D-alanine ligase activity"/>
    <property type="evidence" value="ECO:0007669"/>
    <property type="project" value="UniProtKB-UniRule"/>
</dbReference>
<dbReference type="PANTHER" id="PTHR43024">
    <property type="entry name" value="UDP-N-ACETYLMURAMOYL-TRIPEPTIDE--D-ALANYL-D-ALANINE LIGASE"/>
    <property type="match status" value="1"/>
</dbReference>
<gene>
    <name evidence="10" type="primary">murF</name>
    <name evidence="15" type="ORF">JW322_07265</name>
</gene>
<keyword evidence="2 10" id="KW-0436">Ligase</keyword>
<evidence type="ECO:0000256" key="2">
    <source>
        <dbReference type="ARBA" id="ARBA00022598"/>
    </source>
</evidence>
<dbReference type="SUPFAM" id="SSF53623">
    <property type="entry name" value="MurD-like peptide ligases, catalytic domain"/>
    <property type="match status" value="1"/>
</dbReference>
<dbReference type="SUPFAM" id="SSF53244">
    <property type="entry name" value="MurD-like peptide ligases, peptide-binding domain"/>
    <property type="match status" value="1"/>
</dbReference>
<dbReference type="RefSeq" id="WP_044308991.1">
    <property type="nucleotide sequence ID" value="NZ_JAFFRY010000009.1"/>
</dbReference>
<evidence type="ECO:0000256" key="5">
    <source>
        <dbReference type="ARBA" id="ARBA00022840"/>
    </source>
</evidence>
<feature type="domain" description="Mur ligase central" evidence="14">
    <location>
        <begin position="108"/>
        <end position="296"/>
    </location>
</feature>
<dbReference type="GO" id="GO:0051301">
    <property type="term" value="P:cell division"/>
    <property type="evidence" value="ECO:0007669"/>
    <property type="project" value="UniProtKB-KW"/>
</dbReference>
<evidence type="ECO:0000313" key="16">
    <source>
        <dbReference type="Proteomes" id="UP001162155"/>
    </source>
</evidence>